<reference evidence="2" key="1">
    <citation type="submission" date="2021-02" db="EMBL/GenBank/DDBJ databases">
        <authorList>
            <person name="Nowell W R."/>
        </authorList>
    </citation>
    <scope>NUCLEOTIDE SEQUENCE</scope>
</reference>
<evidence type="ECO:0000313" key="4">
    <source>
        <dbReference type="EMBL" id="CAF3524146.1"/>
    </source>
</evidence>
<dbReference type="EMBL" id="CAJNOK010013595">
    <property type="protein sequence ID" value="CAF1187594.1"/>
    <property type="molecule type" value="Genomic_DNA"/>
</dbReference>
<evidence type="ECO:0000313" key="2">
    <source>
        <dbReference type="EMBL" id="CAF0745423.1"/>
    </source>
</evidence>
<dbReference type="EMBL" id="CAJOBC010000040">
    <property type="protein sequence ID" value="CAF3524146.1"/>
    <property type="molecule type" value="Genomic_DNA"/>
</dbReference>
<feature type="region of interest" description="Disordered" evidence="1">
    <location>
        <begin position="48"/>
        <end position="94"/>
    </location>
</feature>
<dbReference type="AlphaFoldDB" id="A0A813P066"/>
<feature type="compositionally biased region" description="Polar residues" evidence="1">
    <location>
        <begin position="124"/>
        <end position="145"/>
    </location>
</feature>
<dbReference type="EMBL" id="CAJNOQ010000040">
    <property type="protein sequence ID" value="CAF0745423.1"/>
    <property type="molecule type" value="Genomic_DNA"/>
</dbReference>
<gene>
    <name evidence="2" type="ORF">GPM918_LOCUS510</name>
    <name evidence="3" type="ORF">OVA965_LOCUS23374</name>
    <name evidence="4" type="ORF">SRO942_LOCUS511</name>
    <name evidence="5" type="ORF">TMI583_LOCUS24091</name>
</gene>
<evidence type="ECO:0000313" key="5">
    <source>
        <dbReference type="EMBL" id="CAF3998624.1"/>
    </source>
</evidence>
<name>A0A813P066_9BILA</name>
<evidence type="ECO:0000313" key="3">
    <source>
        <dbReference type="EMBL" id="CAF1187594.1"/>
    </source>
</evidence>
<feature type="compositionally biased region" description="Polar residues" evidence="1">
    <location>
        <begin position="57"/>
        <end position="94"/>
    </location>
</feature>
<feature type="region of interest" description="Disordered" evidence="1">
    <location>
        <begin position="123"/>
        <end position="145"/>
    </location>
</feature>
<evidence type="ECO:0000256" key="1">
    <source>
        <dbReference type="SAM" id="MobiDB-lite"/>
    </source>
</evidence>
<proteinExistence type="predicted"/>
<protein>
    <submittedName>
        <fullName evidence="2">Uncharacterized protein</fullName>
    </submittedName>
</protein>
<dbReference type="Proteomes" id="UP000682733">
    <property type="component" value="Unassembled WGS sequence"/>
</dbReference>
<accession>A0A813P066</accession>
<dbReference type="Proteomes" id="UP000681722">
    <property type="component" value="Unassembled WGS sequence"/>
</dbReference>
<dbReference type="Proteomes" id="UP000677228">
    <property type="component" value="Unassembled WGS sequence"/>
</dbReference>
<comment type="caution">
    <text evidence="2">The sequence shown here is derived from an EMBL/GenBank/DDBJ whole genome shotgun (WGS) entry which is preliminary data.</text>
</comment>
<dbReference type="EMBL" id="CAJOBA010035123">
    <property type="protein sequence ID" value="CAF3998624.1"/>
    <property type="molecule type" value="Genomic_DNA"/>
</dbReference>
<organism evidence="2 6">
    <name type="scientific">Didymodactylos carnosus</name>
    <dbReference type="NCBI Taxonomy" id="1234261"/>
    <lineage>
        <taxon>Eukaryota</taxon>
        <taxon>Metazoa</taxon>
        <taxon>Spiralia</taxon>
        <taxon>Gnathifera</taxon>
        <taxon>Rotifera</taxon>
        <taxon>Eurotatoria</taxon>
        <taxon>Bdelloidea</taxon>
        <taxon>Philodinida</taxon>
        <taxon>Philodinidae</taxon>
        <taxon>Didymodactylos</taxon>
    </lineage>
</organism>
<sequence length="220" mass="24975">MNETELVDKPKKSVKMVNSLFNRSIDHYNYGLQTKNNIRGISNLNEQQTRNETQQQPNSNHQMQKNAQKLSFNSTSSGSMCSDKSTSNLDTTKQEPFTHIASGNKTSSQYAAKLVSTLLKVRKTQTTSPEESARQQIRSSQETKSISENVSFNLKERRVRLIKPMSKNSILDTTKRTRSSTVISGAEYLSRQSNVQIPLAIEVEKIKRNIFTKCPITEKR</sequence>
<evidence type="ECO:0000313" key="6">
    <source>
        <dbReference type="Proteomes" id="UP000663829"/>
    </source>
</evidence>
<dbReference type="Proteomes" id="UP000663829">
    <property type="component" value="Unassembled WGS sequence"/>
</dbReference>
<keyword evidence="6" id="KW-1185">Reference proteome</keyword>